<keyword evidence="2" id="KW-0597">Phosphoprotein</keyword>
<dbReference type="Proteomes" id="UP000326912">
    <property type="component" value="Unassembled WGS sequence"/>
</dbReference>
<keyword evidence="1" id="KW-0238">DNA-binding</keyword>
<sequence>MTISILIVDDYRVVREGLRALLVSDEELQIVAEASDGLDAVEQARRWRPDVVLMDAELPAMDGIEATAIIRQDLPTTEVLVLTETHAGLDIIKAIRAGAIGYLLKNAQATDLRTAIRAAAAGQVYLSPVNSWLAPDFVRPSISPSGHDFFAL</sequence>
<dbReference type="PANTHER" id="PTHR43214">
    <property type="entry name" value="TWO-COMPONENT RESPONSE REGULATOR"/>
    <property type="match status" value="1"/>
</dbReference>
<feature type="modified residue" description="4-aspartylphosphate" evidence="2">
    <location>
        <position position="55"/>
    </location>
</feature>
<dbReference type="InterPro" id="IPR001789">
    <property type="entry name" value="Sig_transdc_resp-reg_receiver"/>
</dbReference>
<dbReference type="EMBL" id="BKZW01000003">
    <property type="protein sequence ID" value="GER90792.1"/>
    <property type="molecule type" value="Genomic_DNA"/>
</dbReference>
<evidence type="ECO:0000256" key="1">
    <source>
        <dbReference type="ARBA" id="ARBA00023125"/>
    </source>
</evidence>
<dbReference type="Pfam" id="PF00072">
    <property type="entry name" value="Response_reg"/>
    <property type="match status" value="1"/>
</dbReference>
<reference evidence="4 6" key="1">
    <citation type="submission" date="2019-10" db="EMBL/GenBank/DDBJ databases">
        <title>Dictyobacter vulcani sp. nov., within the class Ktedonobacteria, isolated from soil of volcanic Mt. Zao.</title>
        <authorList>
            <person name="Zheng Y."/>
            <person name="Wang C.M."/>
            <person name="Sakai Y."/>
            <person name="Abe K."/>
            <person name="Yokota A."/>
            <person name="Yabe S."/>
        </authorList>
    </citation>
    <scope>NUCLEOTIDE SEQUENCE [LARGE SCALE GENOMIC DNA]</scope>
    <source>
        <strain evidence="4 6">W12</strain>
    </source>
</reference>
<dbReference type="PROSITE" id="PS50110">
    <property type="entry name" value="RESPONSE_REGULATORY"/>
    <property type="match status" value="1"/>
</dbReference>
<dbReference type="InterPro" id="IPR011006">
    <property type="entry name" value="CheY-like_superfamily"/>
</dbReference>
<evidence type="ECO:0000259" key="3">
    <source>
        <dbReference type="PROSITE" id="PS50110"/>
    </source>
</evidence>
<evidence type="ECO:0000313" key="4">
    <source>
        <dbReference type="EMBL" id="GER89535.1"/>
    </source>
</evidence>
<dbReference type="AlphaFoldDB" id="A0A5J4KNV9"/>
<keyword evidence="6" id="KW-1185">Reference proteome</keyword>
<dbReference type="RefSeq" id="WP_151757415.1">
    <property type="nucleotide sequence ID" value="NZ_BKZW01000002.1"/>
</dbReference>
<name>A0A5J4KNV9_9CHLR</name>
<evidence type="ECO:0000313" key="6">
    <source>
        <dbReference type="Proteomes" id="UP000326912"/>
    </source>
</evidence>
<comment type="caution">
    <text evidence="4">The sequence shown here is derived from an EMBL/GenBank/DDBJ whole genome shotgun (WGS) entry which is preliminary data.</text>
</comment>
<evidence type="ECO:0000256" key="2">
    <source>
        <dbReference type="PROSITE-ProRule" id="PRU00169"/>
    </source>
</evidence>
<dbReference type="GO" id="GO:0003677">
    <property type="term" value="F:DNA binding"/>
    <property type="evidence" value="ECO:0007669"/>
    <property type="project" value="UniProtKB-KW"/>
</dbReference>
<proteinExistence type="predicted"/>
<gene>
    <name evidence="4" type="ORF">KDW_36970</name>
    <name evidence="5" type="ORF">KDW_49540</name>
</gene>
<dbReference type="Gene3D" id="3.40.50.2300">
    <property type="match status" value="1"/>
</dbReference>
<organism evidence="4 6">
    <name type="scientific">Dictyobacter vulcani</name>
    <dbReference type="NCBI Taxonomy" id="2607529"/>
    <lineage>
        <taxon>Bacteria</taxon>
        <taxon>Bacillati</taxon>
        <taxon>Chloroflexota</taxon>
        <taxon>Ktedonobacteria</taxon>
        <taxon>Ktedonobacterales</taxon>
        <taxon>Dictyobacteraceae</taxon>
        <taxon>Dictyobacter</taxon>
    </lineage>
</organism>
<dbReference type="SMART" id="SM00448">
    <property type="entry name" value="REC"/>
    <property type="match status" value="1"/>
</dbReference>
<evidence type="ECO:0000313" key="5">
    <source>
        <dbReference type="EMBL" id="GER90792.1"/>
    </source>
</evidence>
<dbReference type="GO" id="GO:0000160">
    <property type="term" value="P:phosphorelay signal transduction system"/>
    <property type="evidence" value="ECO:0007669"/>
    <property type="project" value="InterPro"/>
</dbReference>
<dbReference type="SUPFAM" id="SSF52172">
    <property type="entry name" value="CheY-like"/>
    <property type="match status" value="1"/>
</dbReference>
<dbReference type="PANTHER" id="PTHR43214:SF43">
    <property type="entry name" value="TWO-COMPONENT RESPONSE REGULATOR"/>
    <property type="match status" value="1"/>
</dbReference>
<feature type="domain" description="Response regulatory" evidence="3">
    <location>
        <begin position="4"/>
        <end position="120"/>
    </location>
</feature>
<dbReference type="InterPro" id="IPR058245">
    <property type="entry name" value="NreC/VraR/RcsB-like_REC"/>
</dbReference>
<dbReference type="EMBL" id="BKZW01000002">
    <property type="protein sequence ID" value="GER89535.1"/>
    <property type="molecule type" value="Genomic_DNA"/>
</dbReference>
<dbReference type="CDD" id="cd17535">
    <property type="entry name" value="REC_NarL-like"/>
    <property type="match status" value="1"/>
</dbReference>
<accession>A0A5J4KNV9</accession>
<dbReference type="InterPro" id="IPR039420">
    <property type="entry name" value="WalR-like"/>
</dbReference>
<protein>
    <recommendedName>
        <fullName evidence="3">Response regulatory domain-containing protein</fullName>
    </recommendedName>
</protein>